<keyword evidence="2" id="KW-0732">Signal</keyword>
<dbReference type="AlphaFoldDB" id="A0A8J3VED4"/>
<feature type="signal peptide" evidence="2">
    <location>
        <begin position="1"/>
        <end position="26"/>
    </location>
</feature>
<sequence length="584" mass="62037">MPIGRKLGPLALIAALTLLSGQAVTAAPVSATPNAKHQRPAPVDPAARSSQHRQAVAEAPARNVPNELLYDLLQEGEDEGNGEEPNLTALCVDYLGHPNPYGNPAPNVDMIHGDTTVPVGTQTGCQTAQNETSIAVNPFNPRNLVAGANDYRGFNSRENRNDGTGVAYTTMDGGRTWTNVVLPHLTFQTGSSGQLALMDSAGDPALAIGPLNTVYYANIVFSRLEDANGLTVSVSHDGGLHFDEPVIVQLDGVAADGSPVDTDIFNDKEWIAADPFSGTVYLTWTRFDGNVESPIMMKKSTDFGRTWGPAVRVAPSLTGFHGGITPFNQGSIPLVGNDGTLYIAYEASVCATLNCDNPADHDAIVVATSKNGGKTFKNVEVALDFDFPPNEDVGRSTLTGQNFRINSFPQMAYDRVTGRLWVTWADDRNGTYSGGSSVKTNGDNFVVSSTDGRNWSAPVKVGTAADEVYPAVAAFAGRVAVSYYTRVYDPNGIGLDYAMNVGWGNAVASAPIQRITTATQNPQVQFVGVGLETGNTLQGVFTGDYTAIAMGADFQLHPCWTDFRGNPGLNTPNQDAYTQSISAF</sequence>
<dbReference type="SUPFAM" id="SSF50939">
    <property type="entry name" value="Sialidases"/>
    <property type="match status" value="1"/>
</dbReference>
<evidence type="ECO:0000256" key="1">
    <source>
        <dbReference type="SAM" id="MobiDB-lite"/>
    </source>
</evidence>
<feature type="region of interest" description="Disordered" evidence="1">
    <location>
        <begin position="29"/>
        <end position="58"/>
    </location>
</feature>
<evidence type="ECO:0000256" key="2">
    <source>
        <dbReference type="SAM" id="SignalP"/>
    </source>
</evidence>
<evidence type="ECO:0000313" key="4">
    <source>
        <dbReference type="Proteomes" id="UP000612899"/>
    </source>
</evidence>
<dbReference type="Gene3D" id="2.130.10.10">
    <property type="entry name" value="YVTN repeat-like/Quinoprotein amine dehydrogenase"/>
    <property type="match status" value="1"/>
</dbReference>
<gene>
    <name evidence="3" type="ORF">Rhe02_12880</name>
</gene>
<reference evidence="3" key="1">
    <citation type="submission" date="2021-01" db="EMBL/GenBank/DDBJ databases">
        <title>Whole genome shotgun sequence of Rhizocola hellebori NBRC 109834.</title>
        <authorList>
            <person name="Komaki H."/>
            <person name="Tamura T."/>
        </authorList>
    </citation>
    <scope>NUCLEOTIDE SEQUENCE</scope>
    <source>
        <strain evidence="3">NBRC 109834</strain>
    </source>
</reference>
<comment type="caution">
    <text evidence="3">The sequence shown here is derived from an EMBL/GenBank/DDBJ whole genome shotgun (WGS) entry which is preliminary data.</text>
</comment>
<proteinExistence type="predicted"/>
<dbReference type="Proteomes" id="UP000612899">
    <property type="component" value="Unassembled WGS sequence"/>
</dbReference>
<accession>A0A8J3VED4</accession>
<dbReference type="InterPro" id="IPR036278">
    <property type="entry name" value="Sialidase_sf"/>
</dbReference>
<organism evidence="3 4">
    <name type="scientific">Rhizocola hellebori</name>
    <dbReference type="NCBI Taxonomy" id="1392758"/>
    <lineage>
        <taxon>Bacteria</taxon>
        <taxon>Bacillati</taxon>
        <taxon>Actinomycetota</taxon>
        <taxon>Actinomycetes</taxon>
        <taxon>Micromonosporales</taxon>
        <taxon>Micromonosporaceae</taxon>
        <taxon>Rhizocola</taxon>
    </lineage>
</organism>
<dbReference type="InterPro" id="IPR015943">
    <property type="entry name" value="WD40/YVTN_repeat-like_dom_sf"/>
</dbReference>
<evidence type="ECO:0000313" key="3">
    <source>
        <dbReference type="EMBL" id="GIH03221.1"/>
    </source>
</evidence>
<feature type="chain" id="PRO_5035277072" evidence="2">
    <location>
        <begin position="27"/>
        <end position="584"/>
    </location>
</feature>
<dbReference type="CDD" id="cd15482">
    <property type="entry name" value="Sialidase_non-viral"/>
    <property type="match status" value="1"/>
</dbReference>
<name>A0A8J3VED4_9ACTN</name>
<dbReference type="EMBL" id="BONY01000006">
    <property type="protein sequence ID" value="GIH03221.1"/>
    <property type="molecule type" value="Genomic_DNA"/>
</dbReference>
<protein>
    <submittedName>
        <fullName evidence="3">Neuraminidase</fullName>
    </submittedName>
</protein>
<keyword evidence="4" id="KW-1185">Reference proteome</keyword>